<evidence type="ECO:0000256" key="3">
    <source>
        <dbReference type="ARBA" id="ARBA00022692"/>
    </source>
</evidence>
<dbReference type="PANTHER" id="PTHR43652:SF2">
    <property type="entry name" value="BASIC AMINO ACID ANTIPORTER YFCC-RELATED"/>
    <property type="match status" value="1"/>
</dbReference>
<dbReference type="InterPro" id="IPR036721">
    <property type="entry name" value="RCK_C_sf"/>
</dbReference>
<feature type="transmembrane region" description="Helical" evidence="7">
    <location>
        <begin position="430"/>
        <end position="448"/>
    </location>
</feature>
<feature type="transmembrane region" description="Helical" evidence="7">
    <location>
        <begin position="468"/>
        <end position="485"/>
    </location>
</feature>
<evidence type="ECO:0000256" key="4">
    <source>
        <dbReference type="ARBA" id="ARBA00022737"/>
    </source>
</evidence>
<dbReference type="GO" id="GO:0006813">
    <property type="term" value="P:potassium ion transport"/>
    <property type="evidence" value="ECO:0007669"/>
    <property type="project" value="InterPro"/>
</dbReference>
<keyword evidence="3 7" id="KW-0812">Transmembrane</keyword>
<dbReference type="InterPro" id="IPR006037">
    <property type="entry name" value="RCK_C"/>
</dbReference>
<dbReference type="Pfam" id="PF03600">
    <property type="entry name" value="CitMHS"/>
    <property type="match status" value="1"/>
</dbReference>
<dbReference type="PANTHER" id="PTHR43652">
    <property type="entry name" value="BASIC AMINO ACID ANTIPORTER YFCC-RELATED"/>
    <property type="match status" value="1"/>
</dbReference>
<organism evidence="9 10">
    <name type="scientific">Vreelandella alkaliphila</name>
    <dbReference type="NCBI Taxonomy" id="272774"/>
    <lineage>
        <taxon>Bacteria</taxon>
        <taxon>Pseudomonadati</taxon>
        <taxon>Pseudomonadota</taxon>
        <taxon>Gammaproteobacteria</taxon>
        <taxon>Oceanospirillales</taxon>
        <taxon>Halomonadaceae</taxon>
        <taxon>Vreelandella</taxon>
    </lineage>
</organism>
<proteinExistence type="predicted"/>
<dbReference type="SUPFAM" id="SSF116726">
    <property type="entry name" value="TrkA C-terminal domain-like"/>
    <property type="match status" value="2"/>
</dbReference>
<protein>
    <submittedName>
        <fullName evidence="9">SLC13 family permease</fullName>
    </submittedName>
</protein>
<name>A0AAJ2RV15_9GAMM</name>
<comment type="caution">
    <text evidence="9">The sequence shown here is derived from an EMBL/GenBank/DDBJ whole genome shotgun (WGS) entry which is preliminary data.</text>
</comment>
<feature type="domain" description="RCK C-terminal" evidence="8">
    <location>
        <begin position="195"/>
        <end position="279"/>
    </location>
</feature>
<evidence type="ECO:0000256" key="5">
    <source>
        <dbReference type="ARBA" id="ARBA00022989"/>
    </source>
</evidence>
<dbReference type="RefSeq" id="WP_198349235.1">
    <property type="nucleotide sequence ID" value="NZ_JABASV010000004.1"/>
</dbReference>
<reference evidence="9" key="1">
    <citation type="submission" date="2023-11" db="EMBL/GenBank/DDBJ databases">
        <title>MicrobeMod: A computational toolkit for identifying prokaryotic methylation and restriction-modification with nanopore sequencing.</title>
        <authorList>
            <person name="Crits-Christoph A."/>
            <person name="Kang S.C."/>
            <person name="Lee H."/>
            <person name="Ostrov N."/>
        </authorList>
    </citation>
    <scope>NUCLEOTIDE SEQUENCE</scope>
    <source>
        <strain evidence="9">ATCC BAA-953</strain>
    </source>
</reference>
<evidence type="ECO:0000259" key="8">
    <source>
        <dbReference type="PROSITE" id="PS51202"/>
    </source>
</evidence>
<sequence length="575" mass="62007">MSPWAVLLSIVVLLVLLISGKVKPAIAFVTLAGLFLLFGFVDTSTLLMQYTNPALATLLLLLLVSLALERSPLLDWLSRHLLKGHPRLATARLMGSTAVLSAFLNNTAVVAAFLGAISRQQRIAPSRLLIPLSYASILGGITTLVGTSTNLVVNSFNLSASGSELGMFQFSLVGVPVALITLCILLWRANALPHHRLEDTDEKLSYFLAADVEADSPMIGKSIEENGLRSLNGLYLLEIERQGRLISPVAPEERLQAADTLVFTGEVSKVQALQRFPGLNLFGHQADNLLATNLVEVVISHESELSSKTLQDVDFRSMFSAGVVGIRRGGKRLEGQLGKIPLRVGDCLLLAVSADFRQHRNIDRNFHLLSGSFTRPQLTLKESIITLGGFATVIALATANLLPLFHGLLLLLGGLLLLKVISLAELRRRFPFELWLIIGSALGIAQALENSGAAAVLAGGMQWMFSGYGVYAAFIGCYLLTLLLTETVTNNAAAALAFPIAWSTAQAFGVDPLPFVMAVAYGASACFLIPFGYQTHLMVYSPGRYKITDFFKIGLPVSITYSAAVLVITPMVFPF</sequence>
<dbReference type="GO" id="GO:0008324">
    <property type="term" value="F:monoatomic cation transmembrane transporter activity"/>
    <property type="evidence" value="ECO:0007669"/>
    <property type="project" value="InterPro"/>
</dbReference>
<dbReference type="AlphaFoldDB" id="A0AAJ2RV15"/>
<dbReference type="GO" id="GO:0005886">
    <property type="term" value="C:plasma membrane"/>
    <property type="evidence" value="ECO:0007669"/>
    <property type="project" value="TreeGrafter"/>
</dbReference>
<feature type="transmembrane region" description="Helical" evidence="7">
    <location>
        <begin position="30"/>
        <end position="48"/>
    </location>
</feature>
<feature type="transmembrane region" description="Helical" evidence="7">
    <location>
        <begin position="93"/>
        <end position="116"/>
    </location>
</feature>
<feature type="transmembrane region" description="Helical" evidence="7">
    <location>
        <begin position="378"/>
        <end position="398"/>
    </location>
</feature>
<keyword evidence="6 7" id="KW-0472">Membrane</keyword>
<evidence type="ECO:0000256" key="1">
    <source>
        <dbReference type="ARBA" id="ARBA00004141"/>
    </source>
</evidence>
<keyword evidence="4" id="KW-0677">Repeat</keyword>
<dbReference type="InterPro" id="IPR051679">
    <property type="entry name" value="DASS-Related_Transporters"/>
</dbReference>
<feature type="domain" description="RCK C-terminal" evidence="8">
    <location>
        <begin position="284"/>
        <end position="368"/>
    </location>
</feature>
<dbReference type="InterPro" id="IPR004680">
    <property type="entry name" value="Cit_transptr-like_dom"/>
</dbReference>
<dbReference type="Gene3D" id="3.30.70.1450">
    <property type="entry name" value="Regulator of K+ conductance, C-terminal domain"/>
    <property type="match status" value="2"/>
</dbReference>
<dbReference type="Pfam" id="PF02080">
    <property type="entry name" value="TrkA_C"/>
    <property type="match status" value="2"/>
</dbReference>
<dbReference type="GeneID" id="303164588"/>
<feature type="transmembrane region" description="Helical" evidence="7">
    <location>
        <begin position="404"/>
        <end position="423"/>
    </location>
</feature>
<feature type="transmembrane region" description="Helical" evidence="7">
    <location>
        <begin position="128"/>
        <end position="147"/>
    </location>
</feature>
<evidence type="ECO:0000256" key="2">
    <source>
        <dbReference type="ARBA" id="ARBA00022448"/>
    </source>
</evidence>
<evidence type="ECO:0000313" key="9">
    <source>
        <dbReference type="EMBL" id="MDX5976676.1"/>
    </source>
</evidence>
<dbReference type="PROSITE" id="PS51202">
    <property type="entry name" value="RCK_C"/>
    <property type="match status" value="2"/>
</dbReference>
<keyword evidence="5 7" id="KW-1133">Transmembrane helix</keyword>
<feature type="transmembrane region" description="Helical" evidence="7">
    <location>
        <begin position="492"/>
        <end position="509"/>
    </location>
</feature>
<evidence type="ECO:0000256" key="7">
    <source>
        <dbReference type="SAM" id="Phobius"/>
    </source>
</evidence>
<evidence type="ECO:0000256" key="6">
    <source>
        <dbReference type="ARBA" id="ARBA00023136"/>
    </source>
</evidence>
<evidence type="ECO:0000313" key="10">
    <source>
        <dbReference type="Proteomes" id="UP001276761"/>
    </source>
</evidence>
<gene>
    <name evidence="9" type="ORF">SIL78_03765</name>
</gene>
<accession>A0AAJ2RV15</accession>
<dbReference type="EMBL" id="JAWXXT010000001">
    <property type="protein sequence ID" value="MDX5976676.1"/>
    <property type="molecule type" value="Genomic_DNA"/>
</dbReference>
<feature type="transmembrane region" description="Helical" evidence="7">
    <location>
        <begin position="167"/>
        <end position="187"/>
    </location>
</feature>
<feature type="transmembrane region" description="Helical" evidence="7">
    <location>
        <begin position="55"/>
        <end position="73"/>
    </location>
</feature>
<feature type="transmembrane region" description="Helical" evidence="7">
    <location>
        <begin position="553"/>
        <end position="573"/>
    </location>
</feature>
<comment type="subcellular location">
    <subcellularLocation>
        <location evidence="1">Membrane</location>
        <topology evidence="1">Multi-pass membrane protein</topology>
    </subcellularLocation>
</comment>
<dbReference type="Proteomes" id="UP001276761">
    <property type="component" value="Unassembled WGS sequence"/>
</dbReference>
<feature type="transmembrane region" description="Helical" evidence="7">
    <location>
        <begin position="515"/>
        <end position="533"/>
    </location>
</feature>
<keyword evidence="2" id="KW-0813">Transport</keyword>